<comment type="catalytic activity">
    <reaction evidence="1 5">
        <text>L-alanine = D-alanine</text>
        <dbReference type="Rhea" id="RHEA:20249"/>
        <dbReference type="ChEBI" id="CHEBI:57416"/>
        <dbReference type="ChEBI" id="CHEBI:57972"/>
        <dbReference type="EC" id="5.1.1.1"/>
    </reaction>
</comment>
<dbReference type="SUPFAM" id="SSF50621">
    <property type="entry name" value="Alanine racemase C-terminal domain-like"/>
    <property type="match status" value="1"/>
</dbReference>
<comment type="cofactor">
    <cofactor evidence="2 5 6">
        <name>pyridoxal 5'-phosphate</name>
        <dbReference type="ChEBI" id="CHEBI:597326"/>
    </cofactor>
</comment>
<evidence type="ECO:0000256" key="4">
    <source>
        <dbReference type="ARBA" id="ARBA00023235"/>
    </source>
</evidence>
<dbReference type="Gene3D" id="2.40.37.10">
    <property type="entry name" value="Lyase, Ornithine Decarboxylase, Chain A, domain 1"/>
    <property type="match status" value="1"/>
</dbReference>
<keyword evidence="10" id="KW-1185">Reference proteome</keyword>
<dbReference type="InterPro" id="IPR000821">
    <property type="entry name" value="Ala_racemase"/>
</dbReference>
<dbReference type="OrthoDB" id="9813814at2"/>
<evidence type="ECO:0000256" key="3">
    <source>
        <dbReference type="ARBA" id="ARBA00022898"/>
    </source>
</evidence>
<dbReference type="InterPro" id="IPR009006">
    <property type="entry name" value="Ala_racemase/Decarboxylase_C"/>
</dbReference>
<dbReference type="SUPFAM" id="SSF51419">
    <property type="entry name" value="PLP-binding barrel"/>
    <property type="match status" value="1"/>
</dbReference>
<dbReference type="GO" id="GO:0008784">
    <property type="term" value="F:alanine racemase activity"/>
    <property type="evidence" value="ECO:0007669"/>
    <property type="project" value="UniProtKB-UniRule"/>
</dbReference>
<comment type="pathway">
    <text evidence="5">Amino-acid biosynthesis; D-alanine biosynthesis; D-alanine from L-alanine: step 1/1.</text>
</comment>
<proteinExistence type="inferred from homology"/>
<dbReference type="Pfam" id="PF01168">
    <property type="entry name" value="Ala_racemase_N"/>
    <property type="match status" value="1"/>
</dbReference>
<gene>
    <name evidence="9" type="primary">alr</name>
    <name evidence="9" type="ORF">ERX27_07290</name>
</gene>
<comment type="function">
    <text evidence="5">Catalyzes the interconversion of L-alanine and D-alanine. May also act on other amino acids.</text>
</comment>
<feature type="binding site" evidence="5 7">
    <location>
        <position position="308"/>
    </location>
    <ligand>
        <name>substrate</name>
    </ligand>
</feature>
<dbReference type="GO" id="GO:0009252">
    <property type="term" value="P:peptidoglycan biosynthetic process"/>
    <property type="evidence" value="ECO:0007669"/>
    <property type="project" value="TreeGrafter"/>
</dbReference>
<name>A0A4R6BDA9_9STAP</name>
<dbReference type="GO" id="GO:0005829">
    <property type="term" value="C:cytosol"/>
    <property type="evidence" value="ECO:0007669"/>
    <property type="project" value="TreeGrafter"/>
</dbReference>
<dbReference type="CDD" id="cd00430">
    <property type="entry name" value="PLPDE_III_AR"/>
    <property type="match status" value="1"/>
</dbReference>
<dbReference type="AlphaFoldDB" id="A0A4R6BDA9"/>
<dbReference type="Proteomes" id="UP000295310">
    <property type="component" value="Unassembled WGS sequence"/>
</dbReference>
<feature type="modified residue" description="N6-(pyridoxal phosphate)lysine" evidence="5 6">
    <location>
        <position position="39"/>
    </location>
</feature>
<dbReference type="GO" id="GO:0030170">
    <property type="term" value="F:pyridoxal phosphate binding"/>
    <property type="evidence" value="ECO:0007669"/>
    <property type="project" value="UniProtKB-UniRule"/>
</dbReference>
<feature type="active site" description="Proton acceptor; specific for L-alanine" evidence="5">
    <location>
        <position position="261"/>
    </location>
</feature>
<organism evidence="9 10">
    <name type="scientific">Macrococcus brunensis</name>
    <dbReference type="NCBI Taxonomy" id="198483"/>
    <lineage>
        <taxon>Bacteria</taxon>
        <taxon>Bacillati</taxon>
        <taxon>Bacillota</taxon>
        <taxon>Bacilli</taxon>
        <taxon>Bacillales</taxon>
        <taxon>Staphylococcaceae</taxon>
        <taxon>Macrococcus</taxon>
    </lineage>
</organism>
<evidence type="ECO:0000313" key="10">
    <source>
        <dbReference type="Proteomes" id="UP000295310"/>
    </source>
</evidence>
<accession>A0A4R6BDA9</accession>
<dbReference type="UniPathway" id="UPA00042">
    <property type="reaction ID" value="UER00497"/>
</dbReference>
<dbReference type="FunFam" id="3.20.20.10:FF:000002">
    <property type="entry name" value="Alanine racemase"/>
    <property type="match status" value="1"/>
</dbReference>
<dbReference type="InterPro" id="IPR029066">
    <property type="entry name" value="PLP-binding_barrel"/>
</dbReference>
<comment type="similarity">
    <text evidence="5">Belongs to the alanine racemase family.</text>
</comment>
<feature type="domain" description="Alanine racemase C-terminal" evidence="8">
    <location>
        <begin position="240"/>
        <end position="365"/>
    </location>
</feature>
<dbReference type="HAMAP" id="MF_01201">
    <property type="entry name" value="Ala_racemase"/>
    <property type="match status" value="1"/>
</dbReference>
<dbReference type="GO" id="GO:0030632">
    <property type="term" value="P:D-alanine biosynthetic process"/>
    <property type="evidence" value="ECO:0007669"/>
    <property type="project" value="UniProtKB-UniRule"/>
</dbReference>
<reference evidence="9 10" key="1">
    <citation type="submission" date="2019-01" db="EMBL/GenBank/DDBJ databases">
        <title>Draft genome sequences of the type strains of six Macrococcus species.</title>
        <authorList>
            <person name="Mazhar S."/>
            <person name="Altermann E."/>
            <person name="Hill C."/>
            <person name="Mcauliffe O."/>
        </authorList>
    </citation>
    <scope>NUCLEOTIDE SEQUENCE [LARGE SCALE GENOMIC DNA]</scope>
    <source>
        <strain evidence="9 10">CCM4811</strain>
    </source>
</reference>
<evidence type="ECO:0000256" key="1">
    <source>
        <dbReference type="ARBA" id="ARBA00000316"/>
    </source>
</evidence>
<evidence type="ECO:0000256" key="5">
    <source>
        <dbReference type="HAMAP-Rule" id="MF_01201"/>
    </source>
</evidence>
<evidence type="ECO:0000259" key="8">
    <source>
        <dbReference type="SMART" id="SM01005"/>
    </source>
</evidence>
<dbReference type="NCBIfam" id="TIGR00492">
    <property type="entry name" value="alr"/>
    <property type="match status" value="1"/>
</dbReference>
<dbReference type="InterPro" id="IPR011079">
    <property type="entry name" value="Ala_racemase_C"/>
</dbReference>
<feature type="active site" description="Proton acceptor; specific for D-alanine" evidence="5">
    <location>
        <position position="39"/>
    </location>
</feature>
<evidence type="ECO:0000256" key="6">
    <source>
        <dbReference type="PIRSR" id="PIRSR600821-50"/>
    </source>
</evidence>
<feature type="binding site" evidence="5 7">
    <location>
        <position position="134"/>
    </location>
    <ligand>
        <name>substrate</name>
    </ligand>
</feature>
<evidence type="ECO:0000256" key="7">
    <source>
        <dbReference type="PIRSR" id="PIRSR600821-52"/>
    </source>
</evidence>
<dbReference type="PANTHER" id="PTHR30511">
    <property type="entry name" value="ALANINE RACEMASE"/>
    <property type="match status" value="1"/>
</dbReference>
<dbReference type="EC" id="5.1.1.1" evidence="5"/>
<keyword evidence="3 5" id="KW-0663">Pyridoxal phosphate</keyword>
<dbReference type="FunFam" id="2.40.37.10:FF:000006">
    <property type="entry name" value="Alanine racemase"/>
    <property type="match status" value="1"/>
</dbReference>
<dbReference type="PANTHER" id="PTHR30511:SF0">
    <property type="entry name" value="ALANINE RACEMASE, CATABOLIC-RELATED"/>
    <property type="match status" value="1"/>
</dbReference>
<evidence type="ECO:0000313" key="9">
    <source>
        <dbReference type="EMBL" id="TDL96824.1"/>
    </source>
</evidence>
<dbReference type="Gene3D" id="3.20.20.10">
    <property type="entry name" value="Alanine racemase"/>
    <property type="match status" value="1"/>
</dbReference>
<sequence>MIMNYYRQSVLHINLDDLYDNYAAVARLHPDKKTIAVIKANAYGMGAVTVAEHLRKQGVDFFAVATLDEALELRKNDITAHILVLGVIRPEDVKRAAVSNIAVTLPDEAWLTEAIQHLDRTLTVHVKLDTGMNRIGIRDKEEYGRVLVRIKQSELLDFEGVYTHFSCADMDNDSAEQAHETFMEIVNAYDKPRYIHSQNSAAALRYEMADCTAVRLGIAMYGYYPSPFIKTLTDINLKPVMKLTSEINFIKDVPAGTKIGYGSHYEAEQNERIATLPIGYADGLLRSMSGYSVSVAGEDAPIVGRVCMDQTMIRVSDQVKLGDEVLIIDNKMNTHQSMEVAEKKQSTISYEVLCNLGQRLPRVYYTDNQSTAKNTLLK</sequence>
<keyword evidence="4 5" id="KW-0413">Isomerase</keyword>
<dbReference type="EMBL" id="SCWA01000011">
    <property type="protein sequence ID" value="TDL96824.1"/>
    <property type="molecule type" value="Genomic_DNA"/>
</dbReference>
<protein>
    <recommendedName>
        <fullName evidence="5">Alanine racemase</fullName>
        <ecNumber evidence="5">5.1.1.1</ecNumber>
    </recommendedName>
</protein>
<dbReference type="InterPro" id="IPR001608">
    <property type="entry name" value="Ala_racemase_N"/>
</dbReference>
<dbReference type="Pfam" id="PF00842">
    <property type="entry name" value="Ala_racemase_C"/>
    <property type="match status" value="1"/>
</dbReference>
<evidence type="ECO:0000256" key="2">
    <source>
        <dbReference type="ARBA" id="ARBA00001933"/>
    </source>
</evidence>
<dbReference type="SMART" id="SM01005">
    <property type="entry name" value="Ala_racemase_C"/>
    <property type="match status" value="1"/>
</dbReference>
<comment type="caution">
    <text evidence="9">The sequence shown here is derived from an EMBL/GenBank/DDBJ whole genome shotgun (WGS) entry which is preliminary data.</text>
</comment>
<dbReference type="PRINTS" id="PR00992">
    <property type="entry name" value="ALARACEMASE"/>
</dbReference>